<organism evidence="9 10">
    <name type="scientific">Flavobacterium alkalisoli</name>
    <dbReference type="NCBI Taxonomy" id="2602769"/>
    <lineage>
        <taxon>Bacteria</taxon>
        <taxon>Pseudomonadati</taxon>
        <taxon>Bacteroidota</taxon>
        <taxon>Flavobacteriia</taxon>
        <taxon>Flavobacteriales</taxon>
        <taxon>Flavobacteriaceae</taxon>
        <taxon>Flavobacterium</taxon>
    </lineage>
</organism>
<dbReference type="SUPFAM" id="SSF55486">
    <property type="entry name" value="Metalloproteases ('zincins'), catalytic domain"/>
    <property type="match status" value="1"/>
</dbReference>
<dbReference type="PANTHER" id="PTHR43660:SF1">
    <property type="entry name" value="DIPEPTIDYL CARBOXYPEPTIDASE"/>
    <property type="match status" value="1"/>
</dbReference>
<dbReference type="PANTHER" id="PTHR43660">
    <property type="entry name" value="DIPEPTIDYL CARBOXYPEPTIDASE"/>
    <property type="match status" value="1"/>
</dbReference>
<feature type="domain" description="Peptidase M3A/M3B catalytic" evidence="8">
    <location>
        <begin position="256"/>
        <end position="704"/>
    </location>
</feature>
<dbReference type="GO" id="GO:0004180">
    <property type="term" value="F:carboxypeptidase activity"/>
    <property type="evidence" value="ECO:0007669"/>
    <property type="project" value="TreeGrafter"/>
</dbReference>
<dbReference type="InterPro" id="IPR024079">
    <property type="entry name" value="MetalloPept_cat_dom_sf"/>
</dbReference>
<evidence type="ECO:0000313" key="9">
    <source>
        <dbReference type="EMBL" id="QEE48354.1"/>
    </source>
</evidence>
<gene>
    <name evidence="9" type="ORF">FUA48_01815</name>
</gene>
<dbReference type="InterPro" id="IPR001567">
    <property type="entry name" value="Pept_M3A_M3B_dom"/>
</dbReference>
<keyword evidence="5 7" id="KW-0862">Zinc</keyword>
<dbReference type="OrthoDB" id="9773538at2"/>
<keyword evidence="10" id="KW-1185">Reference proteome</keyword>
<evidence type="ECO:0000313" key="10">
    <source>
        <dbReference type="Proteomes" id="UP000321222"/>
    </source>
</evidence>
<proteinExistence type="inferred from homology"/>
<dbReference type="AlphaFoldDB" id="A0A5B9FMZ9"/>
<comment type="cofactor">
    <cofactor evidence="7">
        <name>Zn(2+)</name>
        <dbReference type="ChEBI" id="CHEBI:29105"/>
    </cofactor>
    <text evidence="7">Binds 1 zinc ion.</text>
</comment>
<evidence type="ECO:0000259" key="8">
    <source>
        <dbReference type="Pfam" id="PF01432"/>
    </source>
</evidence>
<name>A0A5B9FMZ9_9FLAO</name>
<dbReference type="Pfam" id="PF01432">
    <property type="entry name" value="Peptidase_M3"/>
    <property type="match status" value="1"/>
</dbReference>
<dbReference type="FunFam" id="3.40.390.10:FF:000009">
    <property type="entry name" value="Oligopeptidase A"/>
    <property type="match status" value="1"/>
</dbReference>
<evidence type="ECO:0000256" key="5">
    <source>
        <dbReference type="ARBA" id="ARBA00022833"/>
    </source>
</evidence>
<dbReference type="InterPro" id="IPR024077">
    <property type="entry name" value="Neurolysin/TOP_dom2"/>
</dbReference>
<dbReference type="InterPro" id="IPR045090">
    <property type="entry name" value="Pept_M3A_M3B"/>
</dbReference>
<dbReference type="Gene3D" id="3.40.390.10">
    <property type="entry name" value="Collagenase (Catalytic Domain)"/>
    <property type="match status" value="1"/>
</dbReference>
<evidence type="ECO:0000256" key="1">
    <source>
        <dbReference type="ARBA" id="ARBA00006040"/>
    </source>
</evidence>
<dbReference type="Gene3D" id="1.10.1370.10">
    <property type="entry name" value="Neurolysin, domain 3"/>
    <property type="match status" value="1"/>
</dbReference>
<reference evidence="9 10" key="1">
    <citation type="submission" date="2019-08" db="EMBL/GenBank/DDBJ databases">
        <title>Flavobacterium alkalisoli sp. nov., isolated from rhizosphere soil of Suaeda salsa.</title>
        <authorList>
            <person name="Sun J.-Q."/>
            <person name="Xu L."/>
        </authorList>
    </citation>
    <scope>NUCLEOTIDE SEQUENCE [LARGE SCALE GENOMIC DNA]</scope>
    <source>
        <strain evidence="9 10">XS-5</strain>
    </source>
</reference>
<sequence length="722" mass="82476">MNSKSLIILSLTTCLFMSCHRENKAEAIGENNPLLAVYETPYEVPPFNEIENHHFKPAVMEAIQLQQNEIEAITANGAKATFANTIEALENSGNLLKRITTVFYNLNSANTNDTLQAIAQEIAPELSKNNDNIYLNEKLFNKVKTIWDNQIELKLSAEETKLLESKYKAFKRNGAALNDEDKDRLRKINEELSVLSLKFGDNVLAENNNFELVVENKAQLAGLPEEIVTAAAEEAEARGKKGKWVFTLHNSSVMPFLQYAKDRELRKKIWTAYQRRSDNGDKFDNRSNVVQLANLRMEKAKLLGYKNHAAYILEERMAKTPENVYKLLDEIWQPALKKAKQEEADIKKMMVADGINDNVQPYDWRYYTEKIRKQRYDLDEQELKPYFSLNNVREGIFTVTKKLYGLQYKQLTNVPVYHKDVTAWEVTDEAGMHIGILYMDFYPRASKKGGAWMTSYRKEKMEGGKRVAPIISIVCNFSKPTGNNPALLTFDETLTFFHEFGHALHGLLSNVKYESLSGTSVYTDFVELPSQIMENWAAEPEVLKMYAKHYKTGEVIPDELIEKLQKASTFDQGFATVEYLAASYLDLDYHTLTEPLTQNVVPFEEASMKKLGLPSSIIPRYRSTYFNHIFNGGYSAGYYSYIWSGVLDTDAFEAFKSTSLFDEQTARSFRINILERGGTADPMILYKQFRGAEPSIEPLLRKRGLDGKKATVQKPQTEETSL</sequence>
<dbReference type="GO" id="GO:0004222">
    <property type="term" value="F:metalloendopeptidase activity"/>
    <property type="evidence" value="ECO:0007669"/>
    <property type="project" value="InterPro"/>
</dbReference>
<evidence type="ECO:0000256" key="3">
    <source>
        <dbReference type="ARBA" id="ARBA00022723"/>
    </source>
</evidence>
<dbReference type="CDD" id="cd06456">
    <property type="entry name" value="M3A_DCP"/>
    <property type="match status" value="1"/>
</dbReference>
<accession>A0A5B9FMZ9</accession>
<dbReference type="Gene3D" id="1.10.1370.40">
    <property type="match status" value="1"/>
</dbReference>
<protein>
    <submittedName>
        <fullName evidence="9">M3 family metallopeptidase</fullName>
    </submittedName>
</protein>
<dbReference type="KEGG" id="fak:FUA48_01815"/>
<dbReference type="GO" id="GO:0005829">
    <property type="term" value="C:cytosol"/>
    <property type="evidence" value="ECO:0007669"/>
    <property type="project" value="TreeGrafter"/>
</dbReference>
<keyword evidence="3 7" id="KW-0479">Metal-binding</keyword>
<keyword evidence="6 7" id="KW-0482">Metalloprotease</keyword>
<dbReference type="GO" id="GO:0006508">
    <property type="term" value="P:proteolysis"/>
    <property type="evidence" value="ECO:0007669"/>
    <property type="project" value="UniProtKB-KW"/>
</dbReference>
<dbReference type="Proteomes" id="UP000321222">
    <property type="component" value="Chromosome"/>
</dbReference>
<comment type="similarity">
    <text evidence="1 7">Belongs to the peptidase M3 family.</text>
</comment>
<evidence type="ECO:0000256" key="6">
    <source>
        <dbReference type="ARBA" id="ARBA00023049"/>
    </source>
</evidence>
<evidence type="ECO:0000256" key="2">
    <source>
        <dbReference type="ARBA" id="ARBA00022670"/>
    </source>
</evidence>
<dbReference type="InterPro" id="IPR034005">
    <property type="entry name" value="M3A_DCP"/>
</dbReference>
<evidence type="ECO:0000256" key="4">
    <source>
        <dbReference type="ARBA" id="ARBA00022801"/>
    </source>
</evidence>
<evidence type="ECO:0000256" key="7">
    <source>
        <dbReference type="RuleBase" id="RU003435"/>
    </source>
</evidence>
<dbReference type="GO" id="GO:0046872">
    <property type="term" value="F:metal ion binding"/>
    <property type="evidence" value="ECO:0007669"/>
    <property type="project" value="UniProtKB-UniRule"/>
</dbReference>
<keyword evidence="4 7" id="KW-0378">Hydrolase</keyword>
<keyword evidence="2 7" id="KW-0645">Protease</keyword>
<dbReference type="PROSITE" id="PS51257">
    <property type="entry name" value="PROKAR_LIPOPROTEIN"/>
    <property type="match status" value="1"/>
</dbReference>
<dbReference type="EMBL" id="CP042831">
    <property type="protein sequence ID" value="QEE48354.1"/>
    <property type="molecule type" value="Genomic_DNA"/>
</dbReference>